<dbReference type="AlphaFoldDB" id="A0A6A6REV5"/>
<protein>
    <submittedName>
        <fullName evidence="1">Uncharacterized protein</fullName>
    </submittedName>
</protein>
<reference evidence="1" key="1">
    <citation type="journal article" date="2020" name="Stud. Mycol.">
        <title>101 Dothideomycetes genomes: a test case for predicting lifestyles and emergence of pathogens.</title>
        <authorList>
            <person name="Haridas S."/>
            <person name="Albert R."/>
            <person name="Binder M."/>
            <person name="Bloem J."/>
            <person name="Labutti K."/>
            <person name="Salamov A."/>
            <person name="Andreopoulos B."/>
            <person name="Baker S."/>
            <person name="Barry K."/>
            <person name="Bills G."/>
            <person name="Bluhm B."/>
            <person name="Cannon C."/>
            <person name="Castanera R."/>
            <person name="Culley D."/>
            <person name="Daum C."/>
            <person name="Ezra D."/>
            <person name="Gonzalez J."/>
            <person name="Henrissat B."/>
            <person name="Kuo A."/>
            <person name="Liang C."/>
            <person name="Lipzen A."/>
            <person name="Lutzoni F."/>
            <person name="Magnuson J."/>
            <person name="Mondo S."/>
            <person name="Nolan M."/>
            <person name="Ohm R."/>
            <person name="Pangilinan J."/>
            <person name="Park H.-J."/>
            <person name="Ramirez L."/>
            <person name="Alfaro M."/>
            <person name="Sun H."/>
            <person name="Tritt A."/>
            <person name="Yoshinaga Y."/>
            <person name="Zwiers L.-H."/>
            <person name="Turgeon B."/>
            <person name="Goodwin S."/>
            <person name="Spatafora J."/>
            <person name="Crous P."/>
            <person name="Grigoriev I."/>
        </authorList>
    </citation>
    <scope>NUCLEOTIDE SEQUENCE</scope>
    <source>
        <strain evidence="1">CBS 269.34</strain>
    </source>
</reference>
<dbReference type="EMBL" id="MU004181">
    <property type="protein sequence ID" value="KAF2501987.1"/>
    <property type="molecule type" value="Genomic_DNA"/>
</dbReference>
<accession>A0A6A6REV5</accession>
<dbReference type="Proteomes" id="UP000799750">
    <property type="component" value="Unassembled WGS sequence"/>
</dbReference>
<name>A0A6A6REV5_9PEZI</name>
<proteinExistence type="predicted"/>
<evidence type="ECO:0000313" key="2">
    <source>
        <dbReference type="Proteomes" id="UP000799750"/>
    </source>
</evidence>
<evidence type="ECO:0000313" key="1">
    <source>
        <dbReference type="EMBL" id="KAF2501987.1"/>
    </source>
</evidence>
<dbReference type="OrthoDB" id="10025998at2759"/>
<keyword evidence="2" id="KW-1185">Reference proteome</keyword>
<organism evidence="1 2">
    <name type="scientific">Lophium mytilinum</name>
    <dbReference type="NCBI Taxonomy" id="390894"/>
    <lineage>
        <taxon>Eukaryota</taxon>
        <taxon>Fungi</taxon>
        <taxon>Dikarya</taxon>
        <taxon>Ascomycota</taxon>
        <taxon>Pezizomycotina</taxon>
        <taxon>Dothideomycetes</taxon>
        <taxon>Pleosporomycetidae</taxon>
        <taxon>Mytilinidiales</taxon>
        <taxon>Mytilinidiaceae</taxon>
        <taxon>Lophium</taxon>
    </lineage>
</organism>
<gene>
    <name evidence="1" type="ORF">BU16DRAFT_554045</name>
</gene>
<sequence>MDPTPRQSPLVDFLTDPGRHVPMFDAITQNLGPADIVKLGRVSKALGNVYPAVQKSQWNIDASLKKFFKEPKAFRNALSEAWGVISGIFALDFLDRRAPGNRLDTFLHHEVPDDDEDNFSFLGMEKYLKDQGYTEDTPQRILGQPVDIDMNNDFGFKIYALEGHGASAKLSVYLHGCLADRVSDILTSWTTSQNSTALSNIITATKAYAPFARETFKEYRSYLTQEASQWTVGGLHVVETTGRKILDIRQQDKLLKDHARSLSDGMTWTLVLDSEGIQEPFAPEYITDATVFSLSVDKRHGVNFYNVEIEPFDHAVLEHTWYVPEAYHAPLREILDSIAVLSFFRTPKEKWVTELSAYHTHQDVIRNRPDKATNAIAWPHKKPYYDDMMVEWIQEVQKQIKETK</sequence>